<dbReference type="GO" id="GO:0005975">
    <property type="term" value="P:carbohydrate metabolic process"/>
    <property type="evidence" value="ECO:0007669"/>
    <property type="project" value="InterPro"/>
</dbReference>
<keyword evidence="3" id="KW-1185">Reference proteome</keyword>
<dbReference type="GO" id="GO:0003824">
    <property type="term" value="F:catalytic activity"/>
    <property type="evidence" value="ECO:0007669"/>
    <property type="project" value="InterPro"/>
</dbReference>
<dbReference type="AlphaFoldDB" id="A0A917M2D0"/>
<protein>
    <recommendedName>
        <fullName evidence="1">DUF6259 domain-containing protein</fullName>
    </recommendedName>
</protein>
<dbReference type="SUPFAM" id="SSF74650">
    <property type="entry name" value="Galactose mutarotase-like"/>
    <property type="match status" value="1"/>
</dbReference>
<accession>A0A917M2D0</accession>
<dbReference type="GO" id="GO:0030246">
    <property type="term" value="F:carbohydrate binding"/>
    <property type="evidence" value="ECO:0007669"/>
    <property type="project" value="InterPro"/>
</dbReference>
<feature type="domain" description="DUF6259" evidence="1">
    <location>
        <begin position="228"/>
        <end position="531"/>
    </location>
</feature>
<reference evidence="2" key="1">
    <citation type="journal article" date="2014" name="Int. J. Syst. Evol. Microbiol.">
        <title>Complete genome sequence of Corynebacterium casei LMG S-19264T (=DSM 44701T), isolated from a smear-ripened cheese.</title>
        <authorList>
            <consortium name="US DOE Joint Genome Institute (JGI-PGF)"/>
            <person name="Walter F."/>
            <person name="Albersmeier A."/>
            <person name="Kalinowski J."/>
            <person name="Ruckert C."/>
        </authorList>
    </citation>
    <scope>NUCLEOTIDE SEQUENCE</scope>
    <source>
        <strain evidence="2">CGMCC 1.12754</strain>
    </source>
</reference>
<evidence type="ECO:0000313" key="2">
    <source>
        <dbReference type="EMBL" id="GGG72796.1"/>
    </source>
</evidence>
<evidence type="ECO:0000313" key="3">
    <source>
        <dbReference type="Proteomes" id="UP000622860"/>
    </source>
</evidence>
<comment type="caution">
    <text evidence="2">The sequence shown here is derived from an EMBL/GenBank/DDBJ whole genome shotgun (WGS) entry which is preliminary data.</text>
</comment>
<dbReference type="EMBL" id="BMFR01000005">
    <property type="protein sequence ID" value="GGG72796.1"/>
    <property type="molecule type" value="Genomic_DNA"/>
</dbReference>
<dbReference type="RefSeq" id="WP_188454914.1">
    <property type="nucleotide sequence ID" value="NZ_BMFR01000005.1"/>
</dbReference>
<evidence type="ECO:0000259" key="1">
    <source>
        <dbReference type="Pfam" id="PF19773"/>
    </source>
</evidence>
<gene>
    <name evidence="2" type="ORF">GCM10011398_16480</name>
</gene>
<reference evidence="2" key="2">
    <citation type="submission" date="2020-09" db="EMBL/GenBank/DDBJ databases">
        <authorList>
            <person name="Sun Q."/>
            <person name="Zhou Y."/>
        </authorList>
    </citation>
    <scope>NUCLEOTIDE SEQUENCE</scope>
    <source>
        <strain evidence="2">CGMCC 1.12754</strain>
    </source>
</reference>
<sequence length="743" mass="85089">MLVLENDHVSISFNKEAGWISSIFDKQKQIEYIPQKRDAAAFRLEQGDKIISDFQRFNYAAMELADGESGYNFTWEVTDQLTVTAKVQLNNDSDELHFYSNVHNQSDKPIVSLEYPIVSNIGAITEEGKADYVAHSFATGFRVHNPLASFTKDWNGFRYMPYPEGFSGSTMQFFSYYGQDKGGLYFAAYDREGYAKWLNFYKNANGLLEASFIHGCEDIGEQKGITVHYPVAVKVLEGKDWYEGADIYKDWATSQFWCQKGVLADADETIKAKWLLEDIGLSTFGINAGSDRSEWIRKYHAYIDTELFHILGPDWPNKTQDFGNNLPGGLEDWFPTKFNQKNIKTMESFGDKYAPFEFDYLFNFAGADGDKGKKAMQQIPSSSMSIDQYPFPFVCPADTFVQDLHVRRDEALQEEANVDAIYYDISANNILKVCMDESHGHPVGAGRQITMAYRENYLKTKEAMMKKAGDHYIPMGTEMMNEIFLDVLDFYQARAGAQPAAPLEGWNVRELLKTGDAELIPMFTYVYHEYGAVRLDGWGKVVEEIGDLFYFTVARTYLWGGLYELNHEYSPMEAIEGKENGAAEHYYSFDTAGYEFSPERATYISQFARLRTGHGNKYLAYGKMLRPLEFVCDKTSLDWFHYNCDKGFNEFHDSGELTVNSIVHSAWQYRDEGIGLFFANVTDQPQRIKLDLDLNNYSLAKNEYAVYLVNETNREKMFGIYSNEVKNIELDITGKSVIQLEIF</sequence>
<dbReference type="InterPro" id="IPR011013">
    <property type="entry name" value="Gal_mutarotase_sf_dom"/>
</dbReference>
<dbReference type="Pfam" id="PF19773">
    <property type="entry name" value="DUF6259"/>
    <property type="match status" value="1"/>
</dbReference>
<proteinExistence type="predicted"/>
<name>A0A917M2D0_9BACI</name>
<organism evidence="2 3">
    <name type="scientific">Virgibacillus oceani</name>
    <dbReference type="NCBI Taxonomy" id="1479511"/>
    <lineage>
        <taxon>Bacteria</taxon>
        <taxon>Bacillati</taxon>
        <taxon>Bacillota</taxon>
        <taxon>Bacilli</taxon>
        <taxon>Bacillales</taxon>
        <taxon>Bacillaceae</taxon>
        <taxon>Virgibacillus</taxon>
    </lineage>
</organism>
<dbReference type="Proteomes" id="UP000622860">
    <property type="component" value="Unassembled WGS sequence"/>
</dbReference>
<dbReference type="InterPro" id="IPR046226">
    <property type="entry name" value="DUF6259"/>
</dbReference>